<dbReference type="RefSeq" id="WP_313985033.1">
    <property type="nucleotide sequence ID" value="NZ_JASJOS010000013.1"/>
</dbReference>
<protein>
    <submittedName>
        <fullName evidence="2">Uncharacterized protein</fullName>
    </submittedName>
</protein>
<proteinExistence type="predicted"/>
<evidence type="ECO:0000256" key="1">
    <source>
        <dbReference type="SAM" id="Phobius"/>
    </source>
</evidence>
<accession>A0AAE3QV73</accession>
<sequence>MKQELFAFFEKYHLQTRRKVMILLSLAIFASLLATGIIIVKGMDNTLSTPHLFIAITLDVIFIGFLLFKTKQISANVNRIKEVLHQSTHAVKTIQLYRKGKKDSYEGITYSMKISIIDMFGAMIEYYLDEFHQNEHLFNEGISVFSQAYPEVKIMHFAD</sequence>
<gene>
    <name evidence="2" type="ORF">QNI16_26845</name>
</gene>
<reference evidence="2" key="1">
    <citation type="submission" date="2023-05" db="EMBL/GenBank/DDBJ databases">
        <authorList>
            <person name="Zhang X."/>
        </authorList>
    </citation>
    <scope>NUCLEOTIDE SEQUENCE</scope>
    <source>
        <strain evidence="2">YF14B1</strain>
    </source>
</reference>
<feature type="transmembrane region" description="Helical" evidence="1">
    <location>
        <begin position="52"/>
        <end position="68"/>
    </location>
</feature>
<feature type="transmembrane region" description="Helical" evidence="1">
    <location>
        <begin position="20"/>
        <end position="40"/>
    </location>
</feature>
<keyword evidence="1" id="KW-0812">Transmembrane</keyword>
<dbReference type="AlphaFoldDB" id="A0AAE3QV73"/>
<evidence type="ECO:0000313" key="2">
    <source>
        <dbReference type="EMBL" id="MDJ1484145.1"/>
    </source>
</evidence>
<comment type="caution">
    <text evidence="2">The sequence shown here is derived from an EMBL/GenBank/DDBJ whole genome shotgun (WGS) entry which is preliminary data.</text>
</comment>
<evidence type="ECO:0000313" key="3">
    <source>
        <dbReference type="Proteomes" id="UP001241110"/>
    </source>
</evidence>
<keyword evidence="1" id="KW-1133">Transmembrane helix</keyword>
<name>A0AAE3QV73_9BACT</name>
<dbReference type="EMBL" id="JASJOS010000013">
    <property type="protein sequence ID" value="MDJ1484145.1"/>
    <property type="molecule type" value="Genomic_DNA"/>
</dbReference>
<dbReference type="Proteomes" id="UP001241110">
    <property type="component" value="Unassembled WGS sequence"/>
</dbReference>
<organism evidence="2 3">
    <name type="scientific">Xanthocytophaga flava</name>
    <dbReference type="NCBI Taxonomy" id="3048013"/>
    <lineage>
        <taxon>Bacteria</taxon>
        <taxon>Pseudomonadati</taxon>
        <taxon>Bacteroidota</taxon>
        <taxon>Cytophagia</taxon>
        <taxon>Cytophagales</taxon>
        <taxon>Rhodocytophagaceae</taxon>
        <taxon>Xanthocytophaga</taxon>
    </lineage>
</organism>
<keyword evidence="1" id="KW-0472">Membrane</keyword>